<feature type="compositionally biased region" description="Basic and acidic residues" evidence="3">
    <location>
        <begin position="312"/>
        <end position="327"/>
    </location>
</feature>
<evidence type="ECO:0000313" key="6">
    <source>
        <dbReference type="Proteomes" id="UP000000709"/>
    </source>
</evidence>
<proteinExistence type="inferred from homology"/>
<dbReference type="Proteomes" id="UP000000709">
    <property type="component" value="Unassembled WGS sequence"/>
</dbReference>
<dbReference type="FunCoup" id="G3AR02">
    <property type="interactions" value="62"/>
</dbReference>
<dbReference type="RefSeq" id="XP_007376441.1">
    <property type="nucleotide sequence ID" value="XM_007376379.1"/>
</dbReference>
<accession>G3AR02</accession>
<dbReference type="HOGENOM" id="CLU_028449_1_0_1"/>
<dbReference type="InterPro" id="IPR024336">
    <property type="entry name" value="tRNA_splic_suSen54_N"/>
</dbReference>
<reference evidence="5 6" key="1">
    <citation type="journal article" date="2011" name="Proc. Natl. Acad. Sci. U.S.A.">
        <title>Comparative genomics of xylose-fermenting fungi for enhanced biofuel production.</title>
        <authorList>
            <person name="Wohlbach D.J."/>
            <person name="Kuo A."/>
            <person name="Sato T.K."/>
            <person name="Potts K.M."/>
            <person name="Salamov A.A."/>
            <person name="LaButti K.M."/>
            <person name="Sun H."/>
            <person name="Clum A."/>
            <person name="Pangilinan J.L."/>
            <person name="Lindquist E.A."/>
            <person name="Lucas S."/>
            <person name="Lapidus A."/>
            <person name="Jin M."/>
            <person name="Gunawan C."/>
            <person name="Balan V."/>
            <person name="Dale B.E."/>
            <person name="Jeffries T.W."/>
            <person name="Zinkel R."/>
            <person name="Barry K.W."/>
            <person name="Grigoriev I.V."/>
            <person name="Gasch A.P."/>
        </authorList>
    </citation>
    <scope>NUCLEOTIDE SEQUENCE [LARGE SCALE GENOMIC DNA]</scope>
    <source>
        <strain evidence="6">NRRL Y-27907 / 11-Y1</strain>
    </source>
</reference>
<keyword evidence="6" id="KW-1185">Reference proteome</keyword>
<comment type="similarity">
    <text evidence="1">Belongs to the SEN54 family.</text>
</comment>
<feature type="domain" description="tRNA-splicing endonuclease subunit Sen54 N-terminal" evidence="4">
    <location>
        <begin position="49"/>
        <end position="117"/>
    </location>
</feature>
<dbReference type="OrthoDB" id="408683at2759"/>
<dbReference type="eggNOG" id="KOG4772">
    <property type="taxonomic scope" value="Eukaryota"/>
</dbReference>
<dbReference type="EMBL" id="GL996503">
    <property type="protein sequence ID" value="EGW31663.1"/>
    <property type="molecule type" value="Genomic_DNA"/>
</dbReference>
<evidence type="ECO:0000313" key="5">
    <source>
        <dbReference type="EMBL" id="EGW31663.1"/>
    </source>
</evidence>
<gene>
    <name evidence="5" type="ORF">SPAPADRAFT_62279</name>
</gene>
<feature type="region of interest" description="Disordered" evidence="3">
    <location>
        <begin position="12"/>
        <end position="33"/>
    </location>
</feature>
<dbReference type="AlphaFoldDB" id="G3AR02"/>
<evidence type="ECO:0000256" key="1">
    <source>
        <dbReference type="ARBA" id="ARBA00005736"/>
    </source>
</evidence>
<dbReference type="GO" id="GO:0000214">
    <property type="term" value="C:tRNA-intron endonuclease complex"/>
    <property type="evidence" value="ECO:0007669"/>
    <property type="project" value="TreeGrafter"/>
</dbReference>
<dbReference type="OMA" id="FNVWKPQ"/>
<dbReference type="PANTHER" id="PTHR21027:SF1">
    <property type="entry name" value="TRNA-SPLICING ENDONUCLEASE SUBUNIT SEN54"/>
    <property type="match status" value="1"/>
</dbReference>
<dbReference type="Pfam" id="PF12928">
    <property type="entry name" value="tRNA_int_end_N2"/>
    <property type="match status" value="1"/>
</dbReference>
<sequence length="397" mass="45165">MSQIDLIEPEDELPDYSQLSVPKRGEKEFQPDGTTIQQSALQTSLEAMYSALDSLRMHHIKQKLIGIWRTEDNCCYIPHPRGGYFKDMGVPSGKKGGVVLNAIECLYLVERGSMAVYLGDGNNSEEDIESTGLALNLSYLYALAKVDLAQYQIYSYLKRLGYIIQPYTSKMDHIPLFKPIKQTKMKPNYLVGLARNWGILSYPSFHPMHFKTKHYFNYTDIFKSLSLNTESIPKTTGNLKITFRVWKPTPSFSKKSPPSPDFHVVVLDTSTDTKFPSFADVQALHDEISSTNIKPKEQVKSPPKKKSSMPPSKKELRAKRQAERQSKLDQSIQKRNAYLNSRDQHLKNGSVTVVIAIVNQGIINFVNLSRGNFKLKECDNLDNVFPNKTHSIIYNEF</sequence>
<evidence type="ECO:0000256" key="3">
    <source>
        <dbReference type="SAM" id="MobiDB-lite"/>
    </source>
</evidence>
<feature type="region of interest" description="Disordered" evidence="3">
    <location>
        <begin position="291"/>
        <end position="332"/>
    </location>
</feature>
<dbReference type="GeneID" id="18874239"/>
<organism evidence="6">
    <name type="scientific">Spathaspora passalidarum (strain NRRL Y-27907 / 11-Y1)</name>
    <dbReference type="NCBI Taxonomy" id="619300"/>
    <lineage>
        <taxon>Eukaryota</taxon>
        <taxon>Fungi</taxon>
        <taxon>Dikarya</taxon>
        <taxon>Ascomycota</taxon>
        <taxon>Saccharomycotina</taxon>
        <taxon>Pichiomycetes</taxon>
        <taxon>Debaryomycetaceae</taxon>
        <taxon>Spathaspora</taxon>
    </lineage>
</organism>
<keyword evidence="2" id="KW-0819">tRNA processing</keyword>
<dbReference type="PANTHER" id="PTHR21027">
    <property type="entry name" value="TRNA-SPLICING ENDONUCLEASE SUBUNIT SEN54"/>
    <property type="match status" value="1"/>
</dbReference>
<dbReference type="STRING" id="619300.G3AR02"/>
<dbReference type="InterPro" id="IPR024337">
    <property type="entry name" value="tRNA_splic_suSen54"/>
</dbReference>
<dbReference type="KEGG" id="spaa:SPAPADRAFT_62279"/>
<name>G3AR02_SPAPN</name>
<dbReference type="GO" id="GO:0000379">
    <property type="term" value="P:tRNA-type intron splice site recognition and cleavage"/>
    <property type="evidence" value="ECO:0007669"/>
    <property type="project" value="TreeGrafter"/>
</dbReference>
<evidence type="ECO:0000256" key="2">
    <source>
        <dbReference type="ARBA" id="ARBA00022694"/>
    </source>
</evidence>
<evidence type="ECO:0000259" key="4">
    <source>
        <dbReference type="Pfam" id="PF12928"/>
    </source>
</evidence>
<dbReference type="InParanoid" id="G3AR02"/>
<protein>
    <recommendedName>
        <fullName evidence="4">tRNA-splicing endonuclease subunit Sen54 N-terminal domain-containing protein</fullName>
    </recommendedName>
</protein>